<dbReference type="Proteomes" id="UP000019586">
    <property type="component" value="Chromosome"/>
</dbReference>
<feature type="domain" description="FAD-dependent urate hydroxylase HpyO/Asp monooxygenase CreE-like FAD/NAD(P)-binding" evidence="2">
    <location>
        <begin position="42"/>
        <end position="191"/>
    </location>
</feature>
<reference evidence="3 4" key="1">
    <citation type="journal article" date="2014" name="Proc. Natl. Acad. Sci. U.S.A.">
        <title>Molecular dissection of the evolution of carbapenem-resistant multilocus sequence type 258 Klebsiella pneumoniae.</title>
        <authorList>
            <person name="Deleo F.R."/>
            <person name="Chen L."/>
            <person name="Porcella S.F."/>
            <person name="Martens C.A."/>
            <person name="Kobayashi S.D."/>
            <person name="Porter A.R."/>
            <person name="Chavda K.D."/>
            <person name="Jacobs M.R."/>
            <person name="Mathema B."/>
            <person name="Olsen R.J."/>
            <person name="Bonomo R.A."/>
            <person name="Musser J.M."/>
            <person name="Kreiswirth B.N."/>
        </authorList>
    </citation>
    <scope>NUCLEOTIDE SEQUENCE [LARGE SCALE GENOMIC DNA]</scope>
    <source>
        <strain evidence="3">30684/NJST258_2</strain>
    </source>
</reference>
<dbReference type="HOGENOM" id="CLU_020215_2_0_6"/>
<feature type="region of interest" description="Disordered" evidence="1">
    <location>
        <begin position="1"/>
        <end position="27"/>
    </location>
</feature>
<dbReference type="KEGG" id="kps:KPNJ2_01118"/>
<evidence type="ECO:0000313" key="4">
    <source>
        <dbReference type="Proteomes" id="UP000019586"/>
    </source>
</evidence>
<dbReference type="InterPro" id="IPR052189">
    <property type="entry name" value="L-asp_N-monooxygenase_NS-form"/>
</dbReference>
<dbReference type="InterPro" id="IPR038732">
    <property type="entry name" value="HpyO/CreE_NAD-binding"/>
</dbReference>
<dbReference type="Gene3D" id="3.50.50.60">
    <property type="entry name" value="FAD/NAD(P)-binding domain"/>
    <property type="match status" value="1"/>
</dbReference>
<evidence type="ECO:0000313" key="3">
    <source>
        <dbReference type="EMBL" id="AHM77898.1"/>
    </source>
</evidence>
<dbReference type="Gene3D" id="3.50.50.100">
    <property type="match status" value="1"/>
</dbReference>
<evidence type="ECO:0000256" key="1">
    <source>
        <dbReference type="SAM" id="MobiDB-lite"/>
    </source>
</evidence>
<gene>
    <name evidence="3" type="ORF">KPNJ2_01118</name>
</gene>
<dbReference type="AlphaFoldDB" id="W8UQI0"/>
<protein>
    <submittedName>
        <fullName evidence="3">Pyridine nucleotide-disulfide oxidoreductase family protein</fullName>
    </submittedName>
</protein>
<dbReference type="Pfam" id="PF13454">
    <property type="entry name" value="NAD_binding_9"/>
    <property type="match status" value="1"/>
</dbReference>
<dbReference type="PANTHER" id="PTHR40254:SF1">
    <property type="entry name" value="BLR0577 PROTEIN"/>
    <property type="match status" value="1"/>
</dbReference>
<dbReference type="EMBL" id="CP006918">
    <property type="protein sequence ID" value="AHM77898.1"/>
    <property type="molecule type" value="Genomic_DNA"/>
</dbReference>
<sequence length="499" mass="53819">MAKPSAAISARCARSAPADGPERDHETAYRRRAAMSAEPHIVIIGGGFSGAAVAIELLRLAPNGVRVTLLEPRQSPGAGVAYSTAEPTHRINVPAARMQLAGDEEGAFDHWYRHQPAFTVDVQALRPDGSVYPQRGQFGRYVAQRFADAAASSGGRLRHLRDRALAFHQGMVTTDGGLQLKADLLVLAISHPPPSLPTQAEAWRHHPALIANPWQPGALDAIAPHARVAVMGTGLTMADTVATLDRLGHRGSIVAFSRHGLLSRGNLSGAGATWPGDYQQGSLRQRLRQIRLDVAYAAQQGLSWQVVLDAVRQQGQRIWQALSVADRQRFLRHLRHYWDVHRYRVAPQVAEVLEARQRTGSLQVQAARLLSISGEGETLRLTLARRGGGVQTLSVDHLILTTGPAHRALTDSQPFLQDLARRGLIRADALGMGLEVDSRSRAVAEPHVEALPVLVAGPAARGRFGELMGLPQVADHAADVAAQALLTLGIPQDSRCPAY</sequence>
<dbReference type="InterPro" id="IPR036188">
    <property type="entry name" value="FAD/NAD-bd_sf"/>
</dbReference>
<feature type="compositionally biased region" description="Low complexity" evidence="1">
    <location>
        <begin position="1"/>
        <end position="18"/>
    </location>
</feature>
<dbReference type="PANTHER" id="PTHR40254">
    <property type="entry name" value="BLR0577 PROTEIN"/>
    <property type="match status" value="1"/>
</dbReference>
<dbReference type="PATRIC" id="fig|1420013.3.peg.1069"/>
<accession>W8UQI0</accession>
<evidence type="ECO:0000259" key="2">
    <source>
        <dbReference type="Pfam" id="PF13454"/>
    </source>
</evidence>
<proteinExistence type="predicted"/>
<organism evidence="3 4">
    <name type="scientific">Klebsiella pneumoniae 30684/NJST258_2</name>
    <dbReference type="NCBI Taxonomy" id="1420013"/>
    <lineage>
        <taxon>Bacteria</taxon>
        <taxon>Pseudomonadati</taxon>
        <taxon>Pseudomonadota</taxon>
        <taxon>Gammaproteobacteria</taxon>
        <taxon>Enterobacterales</taxon>
        <taxon>Enterobacteriaceae</taxon>
        <taxon>Klebsiella/Raoultella group</taxon>
        <taxon>Klebsiella</taxon>
        <taxon>Klebsiella pneumoniae complex</taxon>
    </lineage>
</organism>
<dbReference type="SUPFAM" id="SSF51905">
    <property type="entry name" value="FAD/NAD(P)-binding domain"/>
    <property type="match status" value="1"/>
</dbReference>
<name>W8UQI0_KLEPN</name>